<proteinExistence type="predicted"/>
<dbReference type="PANTHER" id="PTHR47926">
    <property type="entry name" value="PENTATRICOPEPTIDE REPEAT-CONTAINING PROTEIN"/>
    <property type="match status" value="1"/>
</dbReference>
<feature type="repeat" description="PPR" evidence="2">
    <location>
        <begin position="760"/>
        <end position="794"/>
    </location>
</feature>
<evidence type="ECO:0000313" key="3">
    <source>
        <dbReference type="EMBL" id="EOA18406.1"/>
    </source>
</evidence>
<dbReference type="PANTHER" id="PTHR47926:SF481">
    <property type="entry name" value="TETRATRICOPEPTIDE-LIKE HELICAL DOMAIN SUPERFAMILY"/>
    <property type="match status" value="1"/>
</dbReference>
<feature type="repeat" description="PPR" evidence="2">
    <location>
        <begin position="456"/>
        <end position="486"/>
    </location>
</feature>
<dbReference type="eggNOG" id="KOG4197">
    <property type="taxonomic scope" value="Eukaryota"/>
</dbReference>
<dbReference type="NCBIfam" id="TIGR00756">
    <property type="entry name" value="PPR"/>
    <property type="match status" value="5"/>
</dbReference>
<dbReference type="AlphaFoldDB" id="R0F9Q6"/>
<keyword evidence="1" id="KW-0677">Repeat</keyword>
<dbReference type="Gene3D" id="1.25.40.10">
    <property type="entry name" value="Tetratricopeptide repeat domain"/>
    <property type="match status" value="6"/>
</dbReference>
<dbReference type="FunFam" id="1.25.40.10:FF:000073">
    <property type="entry name" value="Pentatricopeptide repeat-containing protein chloroplastic"/>
    <property type="match status" value="1"/>
</dbReference>
<gene>
    <name evidence="3" type="ORF">CARUB_v10006949mg</name>
</gene>
<feature type="repeat" description="PPR" evidence="2">
    <location>
        <begin position="560"/>
        <end position="594"/>
    </location>
</feature>
<protein>
    <recommendedName>
        <fullName evidence="5">Pentacotripeptide-repeat region of PRORP domain-containing protein</fullName>
    </recommendedName>
</protein>
<name>R0F9Q6_9BRAS</name>
<feature type="repeat" description="PPR" evidence="2">
    <location>
        <begin position="353"/>
        <end position="383"/>
    </location>
</feature>
<feature type="repeat" description="PPR" evidence="2">
    <location>
        <begin position="149"/>
        <end position="183"/>
    </location>
</feature>
<dbReference type="FunFam" id="1.25.40.10:FF:000975">
    <property type="entry name" value="Pentatricopeptide repeat-containing protein"/>
    <property type="match status" value="1"/>
</dbReference>
<feature type="repeat" description="PPR" evidence="2">
    <location>
        <begin position="219"/>
        <end position="253"/>
    </location>
</feature>
<organism evidence="3 4">
    <name type="scientific">Capsella rubella</name>
    <dbReference type="NCBI Taxonomy" id="81985"/>
    <lineage>
        <taxon>Eukaryota</taxon>
        <taxon>Viridiplantae</taxon>
        <taxon>Streptophyta</taxon>
        <taxon>Embryophyta</taxon>
        <taxon>Tracheophyta</taxon>
        <taxon>Spermatophyta</taxon>
        <taxon>Magnoliopsida</taxon>
        <taxon>eudicotyledons</taxon>
        <taxon>Gunneridae</taxon>
        <taxon>Pentapetalae</taxon>
        <taxon>rosids</taxon>
        <taxon>malvids</taxon>
        <taxon>Brassicales</taxon>
        <taxon>Brassicaceae</taxon>
        <taxon>Camelineae</taxon>
        <taxon>Capsella</taxon>
    </lineage>
</organism>
<evidence type="ECO:0000256" key="2">
    <source>
        <dbReference type="PROSITE-ProRule" id="PRU00708"/>
    </source>
</evidence>
<dbReference type="EMBL" id="KB870811">
    <property type="protein sequence ID" value="EOA18406.1"/>
    <property type="molecule type" value="Genomic_DNA"/>
</dbReference>
<dbReference type="Pfam" id="PF01535">
    <property type="entry name" value="PPR"/>
    <property type="match status" value="8"/>
</dbReference>
<dbReference type="PROSITE" id="PS51375">
    <property type="entry name" value="PPR"/>
    <property type="match status" value="6"/>
</dbReference>
<dbReference type="Proteomes" id="UP000029121">
    <property type="component" value="Unassembled WGS sequence"/>
</dbReference>
<dbReference type="GO" id="GO:0003723">
    <property type="term" value="F:RNA binding"/>
    <property type="evidence" value="ECO:0007669"/>
    <property type="project" value="InterPro"/>
</dbReference>
<dbReference type="InterPro" id="IPR046848">
    <property type="entry name" value="E_motif"/>
</dbReference>
<reference evidence="4" key="1">
    <citation type="journal article" date="2013" name="Nat. Genet.">
        <title>The Capsella rubella genome and the genomic consequences of rapid mating system evolution.</title>
        <authorList>
            <person name="Slotte T."/>
            <person name="Hazzouri K.M."/>
            <person name="Agren J.A."/>
            <person name="Koenig D."/>
            <person name="Maumus F."/>
            <person name="Guo Y.L."/>
            <person name="Steige K."/>
            <person name="Platts A.E."/>
            <person name="Escobar J.S."/>
            <person name="Newman L.K."/>
            <person name="Wang W."/>
            <person name="Mandakova T."/>
            <person name="Vello E."/>
            <person name="Smith L.M."/>
            <person name="Henz S.R."/>
            <person name="Steffen J."/>
            <person name="Takuno S."/>
            <person name="Brandvain Y."/>
            <person name="Coop G."/>
            <person name="Andolfatto P."/>
            <person name="Hu T.T."/>
            <person name="Blanchette M."/>
            <person name="Clark R.M."/>
            <person name="Quesneville H."/>
            <person name="Nordborg M."/>
            <person name="Gaut B.S."/>
            <person name="Lysak M.A."/>
            <person name="Jenkins J."/>
            <person name="Grimwood J."/>
            <person name="Chapman J."/>
            <person name="Prochnik S."/>
            <person name="Shu S."/>
            <person name="Rokhsar D."/>
            <person name="Schmutz J."/>
            <person name="Weigel D."/>
            <person name="Wright S.I."/>
        </authorList>
    </citation>
    <scope>NUCLEOTIDE SEQUENCE [LARGE SCALE GENOMIC DNA]</scope>
    <source>
        <strain evidence="4">cv. Monte Gargano</strain>
    </source>
</reference>
<dbReference type="InterPro" id="IPR046960">
    <property type="entry name" value="PPR_At4g14850-like_plant"/>
</dbReference>
<dbReference type="InterPro" id="IPR011990">
    <property type="entry name" value="TPR-like_helical_dom_sf"/>
</dbReference>
<dbReference type="InterPro" id="IPR002885">
    <property type="entry name" value="PPR_rpt"/>
</dbReference>
<dbReference type="Pfam" id="PF20431">
    <property type="entry name" value="E_motif"/>
    <property type="match status" value="1"/>
</dbReference>
<dbReference type="FunFam" id="1.25.40.10:FF:000285">
    <property type="entry name" value="Pentatricopeptide repeat-containing protein, chloroplastic"/>
    <property type="match status" value="1"/>
</dbReference>
<dbReference type="Pfam" id="PF13041">
    <property type="entry name" value="PPR_2"/>
    <property type="match status" value="2"/>
</dbReference>
<evidence type="ECO:0008006" key="5">
    <source>
        <dbReference type="Google" id="ProtNLM"/>
    </source>
</evidence>
<evidence type="ECO:0000313" key="4">
    <source>
        <dbReference type="Proteomes" id="UP000029121"/>
    </source>
</evidence>
<accession>R0F9Q6</accession>
<evidence type="ECO:0000256" key="1">
    <source>
        <dbReference type="ARBA" id="ARBA00022737"/>
    </source>
</evidence>
<keyword evidence="4" id="KW-1185">Reference proteome</keyword>
<dbReference type="GO" id="GO:0009451">
    <property type="term" value="P:RNA modification"/>
    <property type="evidence" value="ECO:0007669"/>
    <property type="project" value="InterPro"/>
</dbReference>
<sequence length="1028" mass="113930">MVRISTISPEYLRIYYSGYVTYSLTHTVHRRNYFSGYCFSDFHISKRKHERHFASSVLSPVTSSDCKLFDEMPKRENRTVDSRFSVLRDVLRFCMMRIETETPRSVHCFALKCGFLLDLPVSSQLLTLYGRTGELVSALGLFGESKVKDVIVWNSLITALNQNGRYMSAVGMFVEMIQKGTEFDSTTLLLAASALSSLHLWNKCPMVHCLAIETGLVSDSSLCNALLNLYAKGEDLNSAECIFEHMEHRDIVSWNTIVTKCLANGHPRKSLKYFKLMSGLGKEADNVTFSGVISACGSLEDLSLGESFHGLVIKSGYIPEAHVSVANSIISMYSKCGDTEAAETVFEELLCKDVISWNSILSGFSANGMFQEAFGILKEMQSVDKIQPDIATMVTITSICGDLCFSRVGRAIHGYTVRREMQSRALEVINSVIDMYGKCGLTSQAKLLFKTTKIRDLVSCNSMISAFAQNGFAQEAKNLFKEVVSEYSCSKFSLSTVLAILTSCDSSDSLIFGKSVHCWLQKLGFGDNILSANSVINMYISCRDLTSAFLLLETISDTRDLTSWNSVIYGCASSGHHLEALTAFQAMSLEGKISHDLITLLGTISASGNLGLILQGKCFHGLAIKSLREPNGQLKNTLITMYGRCKDIESAMKVFGLIADPNLCSWNCVISALSQNKAGREVFQLFRHFKLEPNEITFVGLLSAATQLGSTRYGMQAHCHLIRRGFQANPFVSAALVDMYSSCGMLETSMKVFRNSGVKSISAWNSVISAYGFHGMGKKAMELFKELSSSNSGMEPNKSTFISLLTACSHSGFIDKGLRYYNQMEEKFGVKPVTEHRVCIVDMLGRAGKLKEAYEFITRIGEPQKAGVWGALLSACNYHGDTKLGKEVAEVLFEMEPDNASYYISLSNTYVGLGGWEEAVRLRKIVEDKALKKLPGYSVIDLIKAVGGKRRSKTDETTIKSLSSKNHLLMHSEKRSLRKIPELTDQLPLSKSHSGIRTMLIQTIFSKIHKRNEEKINISETGSIKFCD</sequence>